<gene>
    <name evidence="1" type="ORF">LZD57_19390</name>
</gene>
<evidence type="ECO:0000313" key="1">
    <source>
        <dbReference type="EMBL" id="MCE7030158.1"/>
    </source>
</evidence>
<name>A0A9X1P486_9HYPH</name>
<organism evidence="1 2">
    <name type="scientific">Jiella avicenniae</name>
    <dbReference type="NCBI Taxonomy" id="2907202"/>
    <lineage>
        <taxon>Bacteria</taxon>
        <taxon>Pseudomonadati</taxon>
        <taxon>Pseudomonadota</taxon>
        <taxon>Alphaproteobacteria</taxon>
        <taxon>Hyphomicrobiales</taxon>
        <taxon>Aurantimonadaceae</taxon>
        <taxon>Jiella</taxon>
    </lineage>
</organism>
<reference evidence="1" key="1">
    <citation type="submission" date="2022-01" db="EMBL/GenBank/DDBJ databases">
        <title>Jiella avicenniae sp. nov., a novel endophytic bacterium isolated from bark of Avicennia marina.</title>
        <authorList>
            <person name="Tuo L."/>
        </authorList>
    </citation>
    <scope>NUCLEOTIDE SEQUENCE</scope>
    <source>
        <strain evidence="1">CBK1P-4</strain>
    </source>
</reference>
<evidence type="ECO:0000313" key="2">
    <source>
        <dbReference type="Proteomes" id="UP001139035"/>
    </source>
</evidence>
<keyword evidence="2" id="KW-1185">Reference proteome</keyword>
<dbReference type="EMBL" id="JAJUWU010000021">
    <property type="protein sequence ID" value="MCE7030158.1"/>
    <property type="molecule type" value="Genomic_DNA"/>
</dbReference>
<protein>
    <submittedName>
        <fullName evidence="1">Uncharacterized protein</fullName>
    </submittedName>
</protein>
<sequence>MREGRDISTSLAMPAAMDGTDLSVGGRLLLSLTTTPWKPDRPVDPTVARLAAGMAETGWRIRSAEPRNYLLWHCGRTLTQTRCRLVVLPRRFGRLSRVEIDVFLFAELAAARWRVSHDTAPLSSAAREARDTCCRAIASRHGWLPFEPERVLGTVRREIGASLAGAPWPRNR</sequence>
<dbReference type="RefSeq" id="WP_233721236.1">
    <property type="nucleotide sequence ID" value="NZ_JAJUWU010000021.1"/>
</dbReference>
<proteinExistence type="predicted"/>
<comment type="caution">
    <text evidence="1">The sequence shown here is derived from an EMBL/GenBank/DDBJ whole genome shotgun (WGS) entry which is preliminary data.</text>
</comment>
<dbReference type="AlphaFoldDB" id="A0A9X1P486"/>
<dbReference type="Proteomes" id="UP001139035">
    <property type="component" value="Unassembled WGS sequence"/>
</dbReference>
<accession>A0A9X1P486</accession>